<dbReference type="InterPro" id="IPR008971">
    <property type="entry name" value="HSP40/DnaJ_pept-bd"/>
</dbReference>
<dbReference type="PANTHER" id="PTHR43888">
    <property type="entry name" value="DNAJ-LIKE-2, ISOFORM A-RELATED"/>
    <property type="match status" value="1"/>
</dbReference>
<dbReference type="PROSITE" id="PS00636">
    <property type="entry name" value="DNAJ_1"/>
    <property type="match status" value="1"/>
</dbReference>
<accession>S0B6P2</accession>
<dbReference type="PRINTS" id="PR00625">
    <property type="entry name" value="JDOMAIN"/>
</dbReference>
<dbReference type="InterPro" id="IPR036410">
    <property type="entry name" value="HSP_DnaJ_Cys-rich_dom_sf"/>
</dbReference>
<proteinExistence type="evidence at transcript level"/>
<dbReference type="Pfam" id="PF01556">
    <property type="entry name" value="DnaJ_C"/>
    <property type="match status" value="1"/>
</dbReference>
<evidence type="ECO:0000259" key="6">
    <source>
        <dbReference type="PROSITE" id="PS50076"/>
    </source>
</evidence>
<dbReference type="CDD" id="cd10747">
    <property type="entry name" value="DnaJ_C"/>
    <property type="match status" value="1"/>
</dbReference>
<dbReference type="CDD" id="cd06257">
    <property type="entry name" value="DnaJ"/>
    <property type="match status" value="1"/>
</dbReference>
<dbReference type="Gene3D" id="1.10.287.110">
    <property type="entry name" value="DnaJ domain"/>
    <property type="match status" value="1"/>
</dbReference>
<dbReference type="InterPro" id="IPR018253">
    <property type="entry name" value="DnaJ_domain_CS"/>
</dbReference>
<keyword evidence="3" id="KW-0863">Zinc-finger</keyword>
<dbReference type="GO" id="GO:0030544">
    <property type="term" value="F:Hsp70 protein binding"/>
    <property type="evidence" value="ECO:0007669"/>
    <property type="project" value="InterPro"/>
</dbReference>
<dbReference type="InterPro" id="IPR044713">
    <property type="entry name" value="DNJA1/2-like"/>
</dbReference>
<name>S0B6P2_ENTIV</name>
<keyword evidence="2" id="KW-0677">Repeat</keyword>
<dbReference type="PROSITE" id="PS50076">
    <property type="entry name" value="DNAJ_2"/>
    <property type="match status" value="1"/>
</dbReference>
<evidence type="ECO:0000256" key="3">
    <source>
        <dbReference type="ARBA" id="ARBA00022771"/>
    </source>
</evidence>
<dbReference type="SMART" id="SM00271">
    <property type="entry name" value="DnaJ"/>
    <property type="match status" value="1"/>
</dbReference>
<dbReference type="Pfam" id="PF00226">
    <property type="entry name" value="DnaJ"/>
    <property type="match status" value="1"/>
</dbReference>
<dbReference type="GO" id="GO:0006457">
    <property type="term" value="P:protein folding"/>
    <property type="evidence" value="ECO:0007669"/>
    <property type="project" value="InterPro"/>
</dbReference>
<evidence type="ECO:0000256" key="4">
    <source>
        <dbReference type="ARBA" id="ARBA00022833"/>
    </source>
</evidence>
<feature type="compositionally biased region" description="Polar residues" evidence="5">
    <location>
        <begin position="317"/>
        <end position="332"/>
    </location>
</feature>
<dbReference type="SUPFAM" id="SSF46565">
    <property type="entry name" value="Chaperone J-domain"/>
    <property type="match status" value="1"/>
</dbReference>
<keyword evidence="1" id="KW-0479">Metal-binding</keyword>
<keyword evidence="4" id="KW-0862">Zinc</keyword>
<sequence>MPKEMGLYDTLGLPAECTLEQIKKAYKKLAMKYHPDKNPGNKQAEEKFKEVAEAYSVLSDSKKREVYDRYGKKGLEEGGMSGFDMNDIFSQFFGGGGFGFGGRQRSGPRKGRTVQVPLKCNLEDLYNGKTFKRKITHDVLCPKCKGKGTKSGKELKKCQRCGGQGAVMMTERREREAIAFAGESDQAPDMVPGDVVFVILTNPNSKFTRIGNNLLVEKTIGLNEALTGLHFVMKHLDGRELYVESKDVIQPNSYMKIEGEGFPIKHQSTHGDLYIHFTVVLPTKESLAQNVEKLKELLPKGETAPAEKDTYTKCTLMKSTAPPSDNGSSSTRGGYDNDDDDDDGQQGGAQCQQQ</sequence>
<protein>
    <submittedName>
        <fullName evidence="7">Chaperone protein DNAJ, putative</fullName>
    </submittedName>
</protein>
<dbReference type="GO" id="GO:0008270">
    <property type="term" value="F:zinc ion binding"/>
    <property type="evidence" value="ECO:0007669"/>
    <property type="project" value="UniProtKB-KW"/>
</dbReference>
<organism evidence="7">
    <name type="scientific">Entamoeba invadens</name>
    <dbReference type="NCBI Taxonomy" id="33085"/>
    <lineage>
        <taxon>Eukaryota</taxon>
        <taxon>Amoebozoa</taxon>
        <taxon>Evosea</taxon>
        <taxon>Archamoebae</taxon>
        <taxon>Mastigamoebida</taxon>
        <taxon>Entamoebidae</taxon>
        <taxon>Entamoeba</taxon>
    </lineage>
</organism>
<dbReference type="InterPro" id="IPR001623">
    <property type="entry name" value="DnaJ_domain"/>
</dbReference>
<dbReference type="AlphaFoldDB" id="S0B6P2"/>
<dbReference type="EMBL" id="AK423163">
    <property type="protein sequence ID" value="BAN41592.1"/>
    <property type="molecule type" value="mRNA"/>
</dbReference>
<dbReference type="GO" id="GO:0051082">
    <property type="term" value="F:unfolded protein binding"/>
    <property type="evidence" value="ECO:0007669"/>
    <property type="project" value="InterPro"/>
</dbReference>
<dbReference type="InterPro" id="IPR002939">
    <property type="entry name" value="DnaJ_C"/>
</dbReference>
<feature type="domain" description="J" evidence="6">
    <location>
        <begin position="6"/>
        <end position="71"/>
    </location>
</feature>
<dbReference type="VEuPathDB" id="AmoebaDB:EIN_058760"/>
<evidence type="ECO:0000256" key="2">
    <source>
        <dbReference type="ARBA" id="ARBA00022737"/>
    </source>
</evidence>
<reference evidence="7" key="1">
    <citation type="submission" date="2012-06" db="EMBL/GenBank/DDBJ databases">
        <title>Short 5' UTR of Entamoeba genes.</title>
        <authorList>
            <person name="Hiranuka K."/>
            <person name="Kumagai M."/>
            <person name="Wakaguri H."/>
            <person name="Suzuki Y."/>
            <person name="Sugano S."/>
            <person name="Watanabe J."/>
            <person name="Makioka A."/>
        </authorList>
    </citation>
    <scope>NUCLEOTIDE SEQUENCE</scope>
    <source>
        <strain evidence="7">IP1</strain>
    </source>
</reference>
<dbReference type="InterPro" id="IPR036869">
    <property type="entry name" value="J_dom_sf"/>
</dbReference>
<evidence type="ECO:0000313" key="7">
    <source>
        <dbReference type="EMBL" id="BAN41592.1"/>
    </source>
</evidence>
<dbReference type="SUPFAM" id="SSF49493">
    <property type="entry name" value="HSP40/DnaJ peptide-binding domain"/>
    <property type="match status" value="2"/>
</dbReference>
<dbReference type="FunFam" id="1.10.287.110:FF:000048">
    <property type="entry name" value="DnaJ family protein"/>
    <property type="match status" value="1"/>
</dbReference>
<dbReference type="Gene3D" id="2.60.260.20">
    <property type="entry name" value="Urease metallochaperone UreE, N-terminal domain"/>
    <property type="match status" value="2"/>
</dbReference>
<dbReference type="FunFam" id="2.60.260.20:FF:000003">
    <property type="entry name" value="DnaJ subfamily A member 2"/>
    <property type="match status" value="1"/>
</dbReference>
<evidence type="ECO:0000256" key="5">
    <source>
        <dbReference type="SAM" id="MobiDB-lite"/>
    </source>
</evidence>
<evidence type="ECO:0000256" key="1">
    <source>
        <dbReference type="ARBA" id="ARBA00022723"/>
    </source>
</evidence>
<dbReference type="SUPFAM" id="SSF57938">
    <property type="entry name" value="DnaJ/Hsp40 cysteine-rich domain"/>
    <property type="match status" value="1"/>
</dbReference>
<feature type="region of interest" description="Disordered" evidence="5">
    <location>
        <begin position="304"/>
        <end position="354"/>
    </location>
</feature>